<evidence type="ECO:0000313" key="4">
    <source>
        <dbReference type="EMBL" id="SMA31889.1"/>
    </source>
</evidence>
<comment type="similarity">
    <text evidence="1 2">Belongs to the Dps family.</text>
</comment>
<dbReference type="SUPFAM" id="SSF47240">
    <property type="entry name" value="Ferritin-like"/>
    <property type="match status" value="1"/>
</dbReference>
<organism evidence="4 5">
    <name type="scientific">Parendozoicomonas haliclonae</name>
    <dbReference type="NCBI Taxonomy" id="1960125"/>
    <lineage>
        <taxon>Bacteria</taxon>
        <taxon>Pseudomonadati</taxon>
        <taxon>Pseudomonadota</taxon>
        <taxon>Gammaproteobacteria</taxon>
        <taxon>Oceanospirillales</taxon>
        <taxon>Endozoicomonadaceae</taxon>
        <taxon>Parendozoicomonas</taxon>
    </lineage>
</organism>
<proteinExistence type="inferred from homology"/>
<dbReference type="RefSeq" id="WP_087105800.1">
    <property type="nucleotide sequence ID" value="NZ_CBCSCN010000012.1"/>
</dbReference>
<dbReference type="InterPro" id="IPR008331">
    <property type="entry name" value="Ferritin_DPS_dom"/>
</dbReference>
<dbReference type="AlphaFoldDB" id="A0A1X7ADQ8"/>
<dbReference type="PANTHER" id="PTHR42932">
    <property type="entry name" value="GENERAL STRESS PROTEIN 20U"/>
    <property type="match status" value="1"/>
</dbReference>
<dbReference type="EC" id="1.16.-.-" evidence="4"/>
<dbReference type="OrthoDB" id="9797687at2"/>
<evidence type="ECO:0000313" key="5">
    <source>
        <dbReference type="Proteomes" id="UP000196573"/>
    </source>
</evidence>
<gene>
    <name evidence="4" type="primary">dps_1</name>
    <name evidence="4" type="ORF">EHSB41UT_00075</name>
</gene>
<dbReference type="PRINTS" id="PR01346">
    <property type="entry name" value="HELNAPAPROT"/>
</dbReference>
<feature type="domain" description="Ferritin/DPS" evidence="3">
    <location>
        <begin position="5"/>
        <end position="140"/>
    </location>
</feature>
<dbReference type="CDD" id="cd01043">
    <property type="entry name" value="DPS"/>
    <property type="match status" value="1"/>
</dbReference>
<dbReference type="Pfam" id="PF00210">
    <property type="entry name" value="Ferritin"/>
    <property type="match status" value="1"/>
</dbReference>
<sequence>MSNTIEKLNVVLANANVLFTKLHNYHWHVKGPAFFQLHLKTEEYYTRFATMYDDVAERILQLEGKPLVTLKDILAKATILEEEKTEFSVEYILKSIMADFKEMQMQFQAISADEATDDITRAYTDEQIGLIEKDLWMLKSSL</sequence>
<dbReference type="Gene3D" id="1.20.1260.10">
    <property type="match status" value="1"/>
</dbReference>
<dbReference type="PIRSF" id="PIRSF005900">
    <property type="entry name" value="Dps"/>
    <property type="match status" value="1"/>
</dbReference>
<name>A0A1X7ADQ8_9GAMM</name>
<accession>A0A1X7ADQ8</accession>
<dbReference type="PROSITE" id="PS00818">
    <property type="entry name" value="DPS_1"/>
    <property type="match status" value="1"/>
</dbReference>
<protein>
    <submittedName>
        <fullName evidence="4">DNA protection during starvation protein</fullName>
        <ecNumber evidence="4">1.16.-.-</ecNumber>
    </submittedName>
</protein>
<dbReference type="InterPro" id="IPR009078">
    <property type="entry name" value="Ferritin-like_SF"/>
</dbReference>
<dbReference type="InterPro" id="IPR012347">
    <property type="entry name" value="Ferritin-like"/>
</dbReference>
<dbReference type="InterPro" id="IPR002177">
    <property type="entry name" value="DPS_DNA-bd"/>
</dbReference>
<evidence type="ECO:0000256" key="1">
    <source>
        <dbReference type="ARBA" id="ARBA00009497"/>
    </source>
</evidence>
<reference evidence="4 5" key="1">
    <citation type="submission" date="2017-03" db="EMBL/GenBank/DDBJ databases">
        <authorList>
            <person name="Afonso C.L."/>
            <person name="Miller P.J."/>
            <person name="Scott M.A."/>
            <person name="Spackman E."/>
            <person name="Goraichik I."/>
            <person name="Dimitrov K.M."/>
            <person name="Suarez D.L."/>
            <person name="Swayne D.E."/>
        </authorList>
    </citation>
    <scope>NUCLEOTIDE SEQUENCE [LARGE SCALE GENOMIC DNA]</scope>
    <source>
        <strain evidence="4">SB41UT1</strain>
    </source>
</reference>
<dbReference type="GO" id="GO:0016722">
    <property type="term" value="F:oxidoreductase activity, acting on metal ions"/>
    <property type="evidence" value="ECO:0007669"/>
    <property type="project" value="InterPro"/>
</dbReference>
<dbReference type="Proteomes" id="UP000196573">
    <property type="component" value="Unassembled WGS sequence"/>
</dbReference>
<dbReference type="EMBL" id="FWPT01000001">
    <property type="protein sequence ID" value="SMA31889.1"/>
    <property type="molecule type" value="Genomic_DNA"/>
</dbReference>
<evidence type="ECO:0000256" key="2">
    <source>
        <dbReference type="RuleBase" id="RU003875"/>
    </source>
</evidence>
<dbReference type="PANTHER" id="PTHR42932:SF1">
    <property type="entry name" value="GENERAL STRESS PROTEIN 20U"/>
    <property type="match status" value="1"/>
</dbReference>
<evidence type="ECO:0000259" key="3">
    <source>
        <dbReference type="Pfam" id="PF00210"/>
    </source>
</evidence>
<dbReference type="GO" id="GO:0008199">
    <property type="term" value="F:ferric iron binding"/>
    <property type="evidence" value="ECO:0007669"/>
    <property type="project" value="InterPro"/>
</dbReference>
<keyword evidence="5" id="KW-1185">Reference proteome</keyword>
<keyword evidence="4" id="KW-0560">Oxidoreductase</keyword>
<dbReference type="InterPro" id="IPR023188">
    <property type="entry name" value="DPS_DNA-bd_CS"/>
</dbReference>